<reference evidence="2 3" key="1">
    <citation type="journal article" date="2007" name="Science">
        <title>The Chlamydomonas genome reveals the evolution of key animal and plant functions.</title>
        <authorList>
            <person name="Merchant S.S."/>
            <person name="Prochnik S.E."/>
            <person name="Vallon O."/>
            <person name="Harris E.H."/>
            <person name="Karpowicz S.J."/>
            <person name="Witman G.B."/>
            <person name="Terry A."/>
            <person name="Salamov A."/>
            <person name="Fritz-Laylin L.K."/>
            <person name="Marechal-Drouard L."/>
            <person name="Marshall W.F."/>
            <person name="Qu L.H."/>
            <person name="Nelson D.R."/>
            <person name="Sanderfoot A.A."/>
            <person name="Spalding M.H."/>
            <person name="Kapitonov V.V."/>
            <person name="Ren Q."/>
            <person name="Ferris P."/>
            <person name="Lindquist E."/>
            <person name="Shapiro H."/>
            <person name="Lucas S.M."/>
            <person name="Grimwood J."/>
            <person name="Schmutz J."/>
            <person name="Cardol P."/>
            <person name="Cerutti H."/>
            <person name="Chanfreau G."/>
            <person name="Chen C.L."/>
            <person name="Cognat V."/>
            <person name="Croft M.T."/>
            <person name="Dent R."/>
            <person name="Dutcher S."/>
            <person name="Fernandez E."/>
            <person name="Fukuzawa H."/>
            <person name="Gonzalez-Ballester D."/>
            <person name="Gonzalez-Halphen D."/>
            <person name="Hallmann A."/>
            <person name="Hanikenne M."/>
            <person name="Hippler M."/>
            <person name="Inwood W."/>
            <person name="Jabbari K."/>
            <person name="Kalanon M."/>
            <person name="Kuras R."/>
            <person name="Lefebvre P.A."/>
            <person name="Lemaire S.D."/>
            <person name="Lobanov A.V."/>
            <person name="Lohr M."/>
            <person name="Manuell A."/>
            <person name="Meier I."/>
            <person name="Mets L."/>
            <person name="Mittag M."/>
            <person name="Mittelmeier T."/>
            <person name="Moroney J.V."/>
            <person name="Moseley J."/>
            <person name="Napoli C."/>
            <person name="Nedelcu A.M."/>
            <person name="Niyogi K."/>
            <person name="Novoselov S.V."/>
            <person name="Paulsen I.T."/>
            <person name="Pazour G."/>
            <person name="Purton S."/>
            <person name="Ral J.P."/>
            <person name="Riano-Pachon D.M."/>
            <person name="Riekhof W."/>
            <person name="Rymarquis L."/>
            <person name="Schroda M."/>
            <person name="Stern D."/>
            <person name="Umen J."/>
            <person name="Willows R."/>
            <person name="Wilson N."/>
            <person name="Zimmer S.L."/>
            <person name="Allmer J."/>
            <person name="Balk J."/>
            <person name="Bisova K."/>
            <person name="Chen C.J."/>
            <person name="Elias M."/>
            <person name="Gendler K."/>
            <person name="Hauser C."/>
            <person name="Lamb M.R."/>
            <person name="Ledford H."/>
            <person name="Long J.C."/>
            <person name="Minagawa J."/>
            <person name="Page M.D."/>
            <person name="Pan J."/>
            <person name="Pootakham W."/>
            <person name="Roje S."/>
            <person name="Rose A."/>
            <person name="Stahlberg E."/>
            <person name="Terauchi A.M."/>
            <person name="Yang P."/>
            <person name="Ball S."/>
            <person name="Bowler C."/>
            <person name="Dieckmann C.L."/>
            <person name="Gladyshev V.N."/>
            <person name="Green P."/>
            <person name="Jorgensen R."/>
            <person name="Mayfield S."/>
            <person name="Mueller-Roeber B."/>
            <person name="Rajamani S."/>
            <person name="Sayre R.T."/>
            <person name="Brokstein P."/>
            <person name="Dubchak I."/>
            <person name="Goodstein D."/>
            <person name="Hornick L."/>
            <person name="Huang Y.W."/>
            <person name="Jhaveri J."/>
            <person name="Luo Y."/>
            <person name="Martinez D."/>
            <person name="Ngau W.C."/>
            <person name="Otillar B."/>
            <person name="Poliakov A."/>
            <person name="Porter A."/>
            <person name="Szajkowski L."/>
            <person name="Werner G."/>
            <person name="Zhou K."/>
            <person name="Grigoriev I.V."/>
            <person name="Rokhsar D.S."/>
            <person name="Grossman A.R."/>
        </authorList>
    </citation>
    <scope>NUCLEOTIDE SEQUENCE [LARGE SCALE GENOMIC DNA]</scope>
    <source>
        <strain evidence="3">CC-503</strain>
    </source>
</reference>
<feature type="compositionally biased region" description="Gly residues" evidence="1">
    <location>
        <begin position="1108"/>
        <end position="1119"/>
    </location>
</feature>
<feature type="region of interest" description="Disordered" evidence="1">
    <location>
        <begin position="574"/>
        <end position="637"/>
    </location>
</feature>
<dbReference type="KEGG" id="cre:CHLRE_02g145133v5"/>
<accession>A0A2K3E3T1</accession>
<organism evidence="2 3">
    <name type="scientific">Chlamydomonas reinhardtii</name>
    <name type="common">Chlamydomonas smithii</name>
    <dbReference type="NCBI Taxonomy" id="3055"/>
    <lineage>
        <taxon>Eukaryota</taxon>
        <taxon>Viridiplantae</taxon>
        <taxon>Chlorophyta</taxon>
        <taxon>core chlorophytes</taxon>
        <taxon>Chlorophyceae</taxon>
        <taxon>CS clade</taxon>
        <taxon>Chlamydomonadales</taxon>
        <taxon>Chlamydomonadaceae</taxon>
        <taxon>Chlamydomonas</taxon>
    </lineage>
</organism>
<keyword evidence="3" id="KW-1185">Reference proteome</keyword>
<feature type="region of interest" description="Disordered" evidence="1">
    <location>
        <begin position="424"/>
        <end position="446"/>
    </location>
</feature>
<feature type="region of interest" description="Disordered" evidence="1">
    <location>
        <begin position="203"/>
        <end position="232"/>
    </location>
</feature>
<protein>
    <submittedName>
        <fullName evidence="2">Uncharacterized protein</fullName>
    </submittedName>
</protein>
<evidence type="ECO:0000313" key="3">
    <source>
        <dbReference type="Proteomes" id="UP000006906"/>
    </source>
</evidence>
<sequence length="1119" mass="109581">MAFWMGVGQLLTSRSKGEPQPPLPCTEVEASGPLLGLGVLGQRHDGHLLIFGDEVDDAFAIGPDEGGFRVLVSGDMCYGHGGSMSAAGTAKGGIGEPGTCEAGRAWSLCGDCGGVRMQSGCGCGCGCSGCSCNRRHRERRNGMLSLRQRRKGVLSLRLRRNGMMETESGASPAAGTGAGAGGSGGLGASGVVTVRTWGGDGCPATAASAPTSPAGGDGSLHPGNPLGAGYPGAGSQLRPATATSIATPPAAASARCCCSCGGCCCASGAGTPEPAYSLGAPASAGDRRLPSLTPPHTHMRATSAGIRGMADEVSARFRVMNRSTSCTPRHAHSYRPCTCRRWEAQPGAPQAGASGDAEQGATRAAAMPPVVAVGGHSEAGWLPATPLAGTAAEGGVVAGGCSGSSIGAVGTAARPAVAEAAYNSDEESSGLGSVPSLRLGVGPGPQAMQATADIHGVSGTAHAVAGSSGLGLTAASVLRPPSSPQLQYQPVRPQQPQPQHQHQSPAYRRISSGLLPAGHAGPDGARSAVAASVVARESGAASAAPAAATGTRFSAEAGSPAAALLVPPLTSRRQYGGLDSGSGGCGDSEELASSGSRPASAAVRSYEGLSLQPLRPQSPQPPQPQQWGPGAEGGVLERPVPRRATSLKALLNGAPDLRPGSVPPAEEARLQAPGQHASTSQQHANYAGSQPQPQQMHRTLQPQGHSYGGSAFSLSRELVPASSTAAAAGRGHGGRQGPAGSPAGRQPSASNSSSTITVLSTQPQMQRSASSLAALGPGSGRQQSLPNPEPLSSPPGHQHPRPPQRISGGTAQDGVLLLPPLGTAAAQHHAAAAGCNTGDSAGGNSAVVLAVRGAWAVAQQPLSGPAAAVGSGRTRRASTLSLATPVLSDVEDGSEEGEMGAGEGAASPATRLLQQAAQAWSRARQGAEGAAPAAGTGQAVSSSGGGSGVSGGGRLSWTHTSGEAQGKFSRVPGTLAYVDGGAAASVATGLDREASAEELSWTSGRPRSGLSPAHSGTGSGGTGHTLLARRPQLLAAIPASGTNSSAVASPGGGTPPGIAAGAGARLVSPHGSTTTSPSGAAAASYTTQPLTLPRIGGLPASAAANAGAGIGPGPGAGGR</sequence>
<feature type="region of interest" description="Disordered" evidence="1">
    <location>
        <begin position="914"/>
        <end position="966"/>
    </location>
</feature>
<feature type="compositionally biased region" description="Low complexity" evidence="1">
    <location>
        <begin position="203"/>
        <end position="214"/>
    </location>
</feature>
<dbReference type="AlphaFoldDB" id="A0A2K3E3T1"/>
<feature type="compositionally biased region" description="Polar residues" evidence="1">
    <location>
        <begin position="747"/>
        <end position="767"/>
    </location>
</feature>
<dbReference type="InParanoid" id="A0A2K3E3T1"/>
<dbReference type="EMBL" id="CM008963">
    <property type="protein sequence ID" value="PNW87450.1"/>
    <property type="molecule type" value="Genomic_DNA"/>
</dbReference>
<name>A0A2K3E3T1_CHLRE</name>
<feature type="region of interest" description="Disordered" evidence="1">
    <location>
        <begin position="651"/>
        <end position="816"/>
    </location>
</feature>
<dbReference type="OrthoDB" id="10642875at2759"/>
<evidence type="ECO:0000313" key="2">
    <source>
        <dbReference type="EMBL" id="PNW87450.1"/>
    </source>
</evidence>
<feature type="compositionally biased region" description="Polar residues" evidence="1">
    <location>
        <begin position="676"/>
        <end position="704"/>
    </location>
</feature>
<dbReference type="Proteomes" id="UP000006906">
    <property type="component" value="Chromosome 2"/>
</dbReference>
<feature type="compositionally biased region" description="Low complexity" evidence="1">
    <location>
        <begin position="1098"/>
        <end position="1107"/>
    </location>
</feature>
<feature type="region of interest" description="Disordered" evidence="1">
    <location>
        <begin position="475"/>
        <end position="506"/>
    </location>
</feature>
<feature type="compositionally biased region" description="Low complexity" evidence="1">
    <location>
        <begin position="484"/>
        <end position="505"/>
    </location>
</feature>
<dbReference type="Gramene" id="PNW87450">
    <property type="protein sequence ID" value="PNW87450"/>
    <property type="gene ID" value="CHLRE_02g145133v5"/>
</dbReference>
<evidence type="ECO:0000256" key="1">
    <source>
        <dbReference type="SAM" id="MobiDB-lite"/>
    </source>
</evidence>
<dbReference type="GeneID" id="66052638"/>
<feature type="compositionally biased region" description="Low complexity" evidence="1">
    <location>
        <begin position="1056"/>
        <end position="1085"/>
    </location>
</feature>
<feature type="compositionally biased region" description="Gly residues" evidence="1">
    <location>
        <begin position="943"/>
        <end position="954"/>
    </location>
</feature>
<feature type="compositionally biased region" description="Low complexity" evidence="1">
    <location>
        <begin position="720"/>
        <end position="729"/>
    </location>
</feature>
<feature type="region of interest" description="Disordered" evidence="1">
    <location>
        <begin position="1098"/>
        <end position="1119"/>
    </location>
</feature>
<gene>
    <name evidence="2" type="ORF">CHLRE_02g145133v5</name>
</gene>
<feature type="region of interest" description="Disordered" evidence="1">
    <location>
        <begin position="997"/>
        <end position="1025"/>
    </location>
</feature>
<feature type="region of interest" description="Disordered" evidence="1">
    <location>
        <begin position="162"/>
        <end position="182"/>
    </location>
</feature>
<feature type="compositionally biased region" description="Low complexity" evidence="1">
    <location>
        <begin position="914"/>
        <end position="942"/>
    </location>
</feature>
<feature type="region of interest" description="Disordered" evidence="1">
    <location>
        <begin position="1041"/>
        <end position="1085"/>
    </location>
</feature>
<dbReference type="RefSeq" id="XP_042927738.1">
    <property type="nucleotide sequence ID" value="XM_043060293.1"/>
</dbReference>
<proteinExistence type="predicted"/>
<feature type="compositionally biased region" description="Acidic residues" evidence="1">
    <location>
        <begin position="889"/>
        <end position="898"/>
    </location>
</feature>
<feature type="region of interest" description="Disordered" evidence="1">
    <location>
        <begin position="889"/>
        <end position="908"/>
    </location>
</feature>